<dbReference type="Proteomes" id="UP001218218">
    <property type="component" value="Unassembled WGS sequence"/>
</dbReference>
<feature type="compositionally biased region" description="Low complexity" evidence="1">
    <location>
        <begin position="447"/>
        <end position="456"/>
    </location>
</feature>
<evidence type="ECO:0000313" key="2">
    <source>
        <dbReference type="EMBL" id="KAJ7360776.1"/>
    </source>
</evidence>
<comment type="caution">
    <text evidence="2">The sequence shown here is derived from an EMBL/GenBank/DDBJ whole genome shotgun (WGS) entry which is preliminary data.</text>
</comment>
<evidence type="ECO:0008006" key="4">
    <source>
        <dbReference type="Google" id="ProtNLM"/>
    </source>
</evidence>
<sequence>MTSSFSAQDDDELAFLETATSIEQDNDETFLHQQLVTSPLITYAALKHCMPDFPSRGLLGTSAGDRVYLNTNAPSSAVICGVQGSGKSHTVSCILESALIADSRVGRLPEPLSALVFHFDAQDTGRPCEAAFLGSPATHRAVLPHITVLCSPSNLNRRRRAYAALDHVDVEPLYLSEKDLTADRMLAIMGCDNIDTMPLYMHTALLIIRNMGVDTFSYLEFKRRIALERLNPMQKAMVKLRMDLLDAFIHPGAHGIESYFTAGGLVLVDLTDPFLDGLTAAVLFDIVLGAFTQWQTVCGKLVVLDEAHKYLVNSETARLTQSISNTIRLQRHLATRVIIATQEPTVIPATILDLASVIICHRFSSPAWCSHLARHISASTESADWYQQVMLLATGEALVFSPAAVIMADERGAVGLLGRDHIKLRIRPRLTLDGGVSLLAVGRSLPASSGGSTGSPPSLPTPPTTEFDLSVRREAPFRYISTTPSAAPNPIVASATPFAPPGAQAAFSTSDPSVATPSAPSVLESIASTPRVYPGSLKHLVGWLMRSGAADAPVKLNNAKSALKSLGLNVKGKLWTQMLKKAVDAGLIRLINKNVTKKKLKARGEAKMIYLLHRGPFVYDA</sequence>
<gene>
    <name evidence="2" type="ORF">DFH08DRAFT_1073958</name>
</gene>
<dbReference type="InterPro" id="IPR027417">
    <property type="entry name" value="P-loop_NTPase"/>
</dbReference>
<name>A0AAD7AJC7_9AGAR</name>
<proteinExistence type="predicted"/>
<protein>
    <recommendedName>
        <fullName evidence="4">AAA+ ATPase domain-containing protein</fullName>
    </recommendedName>
</protein>
<dbReference type="AlphaFoldDB" id="A0AAD7AJC7"/>
<reference evidence="2" key="1">
    <citation type="submission" date="2023-03" db="EMBL/GenBank/DDBJ databases">
        <title>Massive genome expansion in bonnet fungi (Mycena s.s.) driven by repeated elements and novel gene families across ecological guilds.</title>
        <authorList>
            <consortium name="Lawrence Berkeley National Laboratory"/>
            <person name="Harder C.B."/>
            <person name="Miyauchi S."/>
            <person name="Viragh M."/>
            <person name="Kuo A."/>
            <person name="Thoen E."/>
            <person name="Andreopoulos B."/>
            <person name="Lu D."/>
            <person name="Skrede I."/>
            <person name="Drula E."/>
            <person name="Henrissat B."/>
            <person name="Morin E."/>
            <person name="Kohler A."/>
            <person name="Barry K."/>
            <person name="LaButti K."/>
            <person name="Morin E."/>
            <person name="Salamov A."/>
            <person name="Lipzen A."/>
            <person name="Mereny Z."/>
            <person name="Hegedus B."/>
            <person name="Baldrian P."/>
            <person name="Stursova M."/>
            <person name="Weitz H."/>
            <person name="Taylor A."/>
            <person name="Grigoriev I.V."/>
            <person name="Nagy L.G."/>
            <person name="Martin F."/>
            <person name="Kauserud H."/>
        </authorList>
    </citation>
    <scope>NUCLEOTIDE SEQUENCE</scope>
    <source>
        <strain evidence="2">CBHHK002</strain>
    </source>
</reference>
<accession>A0AAD7AJC7</accession>
<dbReference type="Gene3D" id="3.40.50.300">
    <property type="entry name" value="P-loop containing nucleotide triphosphate hydrolases"/>
    <property type="match status" value="1"/>
</dbReference>
<keyword evidence="3" id="KW-1185">Reference proteome</keyword>
<evidence type="ECO:0000313" key="3">
    <source>
        <dbReference type="Proteomes" id="UP001218218"/>
    </source>
</evidence>
<evidence type="ECO:0000256" key="1">
    <source>
        <dbReference type="SAM" id="MobiDB-lite"/>
    </source>
</evidence>
<dbReference type="SUPFAM" id="SSF52540">
    <property type="entry name" value="P-loop containing nucleoside triphosphate hydrolases"/>
    <property type="match status" value="1"/>
</dbReference>
<dbReference type="EMBL" id="JARIHO010000005">
    <property type="protein sequence ID" value="KAJ7360776.1"/>
    <property type="molecule type" value="Genomic_DNA"/>
</dbReference>
<organism evidence="2 3">
    <name type="scientific">Mycena albidolilacea</name>
    <dbReference type="NCBI Taxonomy" id="1033008"/>
    <lineage>
        <taxon>Eukaryota</taxon>
        <taxon>Fungi</taxon>
        <taxon>Dikarya</taxon>
        <taxon>Basidiomycota</taxon>
        <taxon>Agaricomycotina</taxon>
        <taxon>Agaricomycetes</taxon>
        <taxon>Agaricomycetidae</taxon>
        <taxon>Agaricales</taxon>
        <taxon>Marasmiineae</taxon>
        <taxon>Mycenaceae</taxon>
        <taxon>Mycena</taxon>
    </lineage>
</organism>
<feature type="region of interest" description="Disordered" evidence="1">
    <location>
        <begin position="447"/>
        <end position="466"/>
    </location>
</feature>